<protein>
    <submittedName>
        <fullName evidence="2">Uncharacterized protein</fullName>
    </submittedName>
</protein>
<name>A0AA36MUA3_9DINO</name>
<dbReference type="Proteomes" id="UP001178507">
    <property type="component" value="Unassembled WGS sequence"/>
</dbReference>
<evidence type="ECO:0000256" key="1">
    <source>
        <dbReference type="SAM" id="MobiDB-lite"/>
    </source>
</evidence>
<evidence type="ECO:0000313" key="2">
    <source>
        <dbReference type="EMBL" id="CAJ1384077.1"/>
    </source>
</evidence>
<keyword evidence="3" id="KW-1185">Reference proteome</keyword>
<gene>
    <name evidence="2" type="ORF">EVOR1521_LOCUS11011</name>
</gene>
<proteinExistence type="predicted"/>
<organism evidence="2 3">
    <name type="scientific">Effrenium voratum</name>
    <dbReference type="NCBI Taxonomy" id="2562239"/>
    <lineage>
        <taxon>Eukaryota</taxon>
        <taxon>Sar</taxon>
        <taxon>Alveolata</taxon>
        <taxon>Dinophyceae</taxon>
        <taxon>Suessiales</taxon>
        <taxon>Symbiodiniaceae</taxon>
        <taxon>Effrenium</taxon>
    </lineage>
</organism>
<feature type="region of interest" description="Disordered" evidence="1">
    <location>
        <begin position="118"/>
        <end position="140"/>
    </location>
</feature>
<dbReference type="AlphaFoldDB" id="A0AA36MUA3"/>
<sequence length="161" mass="18179">MWASAAEAEAEKRLLQQQALQRGKGLYQVNPQVTSYHNLRAAPSVFSPIVGTLEAYDVIEVSQTIQLASGDGTEFWAQLLRRSAGPAPWALIADDGVYLRKLLRPGDAWEKPKDWVPAAEEEEPYGEAAQSARSRANELADKRPEHFSLPEFMDLRRWWPF</sequence>
<reference evidence="2" key="1">
    <citation type="submission" date="2023-08" db="EMBL/GenBank/DDBJ databases">
        <authorList>
            <person name="Chen Y."/>
            <person name="Shah S."/>
            <person name="Dougan E. K."/>
            <person name="Thang M."/>
            <person name="Chan C."/>
        </authorList>
    </citation>
    <scope>NUCLEOTIDE SEQUENCE</scope>
</reference>
<accession>A0AA36MUA3</accession>
<evidence type="ECO:0000313" key="3">
    <source>
        <dbReference type="Proteomes" id="UP001178507"/>
    </source>
</evidence>
<dbReference type="EMBL" id="CAUJNA010001079">
    <property type="protein sequence ID" value="CAJ1384077.1"/>
    <property type="molecule type" value="Genomic_DNA"/>
</dbReference>
<comment type="caution">
    <text evidence="2">The sequence shown here is derived from an EMBL/GenBank/DDBJ whole genome shotgun (WGS) entry which is preliminary data.</text>
</comment>